<dbReference type="PANTHER" id="PTHR10671">
    <property type="entry name" value="EPITHELIAL MEMBRANE PROTEIN-RELATED"/>
    <property type="match status" value="1"/>
</dbReference>
<protein>
    <submittedName>
        <fullName evidence="7">Uncharacterized protein</fullName>
    </submittedName>
</protein>
<evidence type="ECO:0000313" key="7">
    <source>
        <dbReference type="EMBL" id="CAB3399789.1"/>
    </source>
</evidence>
<dbReference type="Pfam" id="PF07062">
    <property type="entry name" value="Clc-like"/>
    <property type="match status" value="1"/>
</dbReference>
<feature type="transmembrane region" description="Helical" evidence="6">
    <location>
        <begin position="12"/>
        <end position="36"/>
    </location>
</feature>
<comment type="similarity">
    <text evidence="5">Belongs to the Clc family.</text>
</comment>
<dbReference type="GO" id="GO:0005886">
    <property type="term" value="C:plasma membrane"/>
    <property type="evidence" value="ECO:0007669"/>
    <property type="project" value="TreeGrafter"/>
</dbReference>
<keyword evidence="4 6" id="KW-0472">Membrane</keyword>
<feature type="transmembrane region" description="Helical" evidence="6">
    <location>
        <begin position="135"/>
        <end position="160"/>
    </location>
</feature>
<dbReference type="OrthoDB" id="5783969at2759"/>
<evidence type="ECO:0000256" key="2">
    <source>
        <dbReference type="ARBA" id="ARBA00022692"/>
    </source>
</evidence>
<accession>A0A8S1EG07</accession>
<evidence type="ECO:0000256" key="4">
    <source>
        <dbReference type="ARBA" id="ARBA00023136"/>
    </source>
</evidence>
<reference evidence="7 8" key="1">
    <citation type="submission" date="2020-04" db="EMBL/GenBank/DDBJ databases">
        <authorList>
            <person name="Laetsch R D."/>
            <person name="Stevens L."/>
            <person name="Kumar S."/>
            <person name="Blaxter L. M."/>
        </authorList>
    </citation>
    <scope>NUCLEOTIDE SEQUENCE [LARGE SCALE GENOMIC DNA]</scope>
</reference>
<dbReference type="FunFam" id="1.20.140.150:FF:000042">
    <property type="entry name" value="Clc-like protein 2"/>
    <property type="match status" value="1"/>
</dbReference>
<proteinExistence type="inferred from homology"/>
<evidence type="ECO:0000256" key="6">
    <source>
        <dbReference type="SAM" id="Phobius"/>
    </source>
</evidence>
<dbReference type="InterPro" id="IPR050579">
    <property type="entry name" value="PMP-22/EMP/MP20-like"/>
</dbReference>
<keyword evidence="8" id="KW-1185">Reference proteome</keyword>
<organism evidence="7 8">
    <name type="scientific">Caenorhabditis bovis</name>
    <dbReference type="NCBI Taxonomy" id="2654633"/>
    <lineage>
        <taxon>Eukaryota</taxon>
        <taxon>Metazoa</taxon>
        <taxon>Ecdysozoa</taxon>
        <taxon>Nematoda</taxon>
        <taxon>Chromadorea</taxon>
        <taxon>Rhabditida</taxon>
        <taxon>Rhabditina</taxon>
        <taxon>Rhabditomorpha</taxon>
        <taxon>Rhabditoidea</taxon>
        <taxon>Rhabditidae</taxon>
        <taxon>Peloderinae</taxon>
        <taxon>Caenorhabditis</taxon>
    </lineage>
</organism>
<comment type="caution">
    <text evidence="7">The sequence shown here is derived from an EMBL/GenBank/DDBJ whole genome shotgun (WGS) entry which is preliminary data.</text>
</comment>
<dbReference type="InterPro" id="IPR010761">
    <property type="entry name" value="Clc_prot-like"/>
</dbReference>
<dbReference type="AlphaFoldDB" id="A0A8S1EG07"/>
<keyword evidence="3 6" id="KW-1133">Transmembrane helix</keyword>
<evidence type="ECO:0000256" key="5">
    <source>
        <dbReference type="ARBA" id="ARBA00060861"/>
    </source>
</evidence>
<keyword evidence="2 6" id="KW-0812">Transmembrane</keyword>
<evidence type="ECO:0000256" key="3">
    <source>
        <dbReference type="ARBA" id="ARBA00022989"/>
    </source>
</evidence>
<dbReference type="EMBL" id="CADEPM010000002">
    <property type="protein sequence ID" value="CAB3399789.1"/>
    <property type="molecule type" value="Genomic_DNA"/>
</dbReference>
<dbReference type="PANTHER" id="PTHR10671:SF96">
    <property type="entry name" value="CLC-LIKE PROTEIN 5"/>
    <property type="match status" value="1"/>
</dbReference>
<dbReference type="Proteomes" id="UP000494206">
    <property type="component" value="Unassembled WGS sequence"/>
</dbReference>
<evidence type="ECO:0000313" key="8">
    <source>
        <dbReference type="Proteomes" id="UP000494206"/>
    </source>
</evidence>
<dbReference type="Gene3D" id="1.20.140.150">
    <property type="match status" value="1"/>
</dbReference>
<feature type="transmembrane region" description="Helical" evidence="6">
    <location>
        <begin position="101"/>
        <end position="128"/>
    </location>
</feature>
<gene>
    <name evidence="7" type="ORF">CBOVIS_LOCUS2856</name>
</gene>
<comment type="subcellular location">
    <subcellularLocation>
        <location evidence="1">Membrane</location>
        <topology evidence="1">Multi-pass membrane protein</topology>
    </subcellularLocation>
</comment>
<evidence type="ECO:0000256" key="1">
    <source>
        <dbReference type="ARBA" id="ARBA00004141"/>
    </source>
</evidence>
<sequence>MLFNFRTKLAKYQLASLITTCAANFFLFIATLTPAWQVADDLDADRYVQSGLWLYCPGAAQCWYIFSDSLINYYEKVDVCRFFLIGDCRKKLLRTPYFFDWHYAVLILNIITMVFLTLATIAILVSYFKKNRARLCAIFFDVLIFAACLFLAISLIVFMVNAEMLESKYLIGVKNTYEKYYGYSFYLAGFALLLITFAILFATLITTYTFFFVEQVEEDVYHDNNYAISMENKFGQNYPNNFATPLTTQIPNTEHGSYIAGSISPNGEFKSQTRHFYSY</sequence>
<name>A0A8S1EG07_9PELO</name>
<feature type="transmembrane region" description="Helical" evidence="6">
    <location>
        <begin position="180"/>
        <end position="205"/>
    </location>
</feature>